<dbReference type="EMBL" id="LS974625">
    <property type="protein sequence ID" value="CAG7860626.1"/>
    <property type="molecule type" value="Genomic_DNA"/>
</dbReference>
<evidence type="ECO:0000313" key="2">
    <source>
        <dbReference type="Proteomes" id="UP000694005"/>
    </source>
</evidence>
<sequence>MFTYYFQIFSVIRDFQVIQCSKTRGCGTSHKKLYNMVLFSQ</sequence>
<protein>
    <submittedName>
        <fullName evidence="1">Uncharacterized protein</fullName>
    </submittedName>
</protein>
<accession>A0A8D9FXS5</accession>
<gene>
    <name evidence="1" type="ORF">BRAPAZ1V2_A09P10930.2</name>
</gene>
<dbReference type="Proteomes" id="UP000694005">
    <property type="component" value="Chromosome A09"/>
</dbReference>
<proteinExistence type="predicted"/>
<evidence type="ECO:0000313" key="1">
    <source>
        <dbReference type="EMBL" id="CAG7860626.1"/>
    </source>
</evidence>
<organism evidence="1 2">
    <name type="scientific">Brassica campestris</name>
    <name type="common">Field mustard</name>
    <dbReference type="NCBI Taxonomy" id="3711"/>
    <lineage>
        <taxon>Eukaryota</taxon>
        <taxon>Viridiplantae</taxon>
        <taxon>Streptophyta</taxon>
        <taxon>Embryophyta</taxon>
        <taxon>Tracheophyta</taxon>
        <taxon>Spermatophyta</taxon>
        <taxon>Magnoliopsida</taxon>
        <taxon>eudicotyledons</taxon>
        <taxon>Gunneridae</taxon>
        <taxon>Pentapetalae</taxon>
        <taxon>rosids</taxon>
        <taxon>malvids</taxon>
        <taxon>Brassicales</taxon>
        <taxon>Brassicaceae</taxon>
        <taxon>Brassiceae</taxon>
        <taxon>Brassica</taxon>
    </lineage>
</organism>
<dbReference type="Gramene" id="A09p10930.2_BraZ1">
    <property type="protein sequence ID" value="A09p10930.2_BraZ1.CDS.1"/>
    <property type="gene ID" value="A09g10930.2_BraZ1"/>
</dbReference>
<reference evidence="1 2" key="1">
    <citation type="submission" date="2021-07" db="EMBL/GenBank/DDBJ databases">
        <authorList>
            <consortium name="Genoscope - CEA"/>
            <person name="William W."/>
        </authorList>
    </citation>
    <scope>NUCLEOTIDE SEQUENCE [LARGE SCALE GENOMIC DNA]</scope>
</reference>
<name>A0A8D9FXS5_BRACM</name>
<dbReference type="AlphaFoldDB" id="A0A8D9FXS5"/>